<accession>A0ABQ9YEV7</accession>
<evidence type="ECO:0000256" key="2">
    <source>
        <dbReference type="SAM" id="MobiDB-lite"/>
    </source>
</evidence>
<comment type="caution">
    <text evidence="3">The sequence shown here is derived from an EMBL/GenBank/DDBJ whole genome shotgun (WGS) entry which is preliminary data.</text>
</comment>
<evidence type="ECO:0000256" key="1">
    <source>
        <dbReference type="ARBA" id="ARBA00010098"/>
    </source>
</evidence>
<organism evidence="3 4">
    <name type="scientific">Blattamonas nauphoetae</name>
    <dbReference type="NCBI Taxonomy" id="2049346"/>
    <lineage>
        <taxon>Eukaryota</taxon>
        <taxon>Metamonada</taxon>
        <taxon>Preaxostyla</taxon>
        <taxon>Oxymonadida</taxon>
        <taxon>Blattamonas</taxon>
    </lineage>
</organism>
<feature type="region of interest" description="Disordered" evidence="2">
    <location>
        <begin position="578"/>
        <end position="656"/>
    </location>
</feature>
<feature type="compositionally biased region" description="Low complexity" evidence="2">
    <location>
        <begin position="588"/>
        <end position="597"/>
    </location>
</feature>
<dbReference type="InterPro" id="IPR007991">
    <property type="entry name" value="RNA_pol_I_trans_ini_fac_RRN3"/>
</dbReference>
<feature type="compositionally biased region" description="Polar residues" evidence="2">
    <location>
        <begin position="838"/>
        <end position="860"/>
    </location>
</feature>
<evidence type="ECO:0000313" key="4">
    <source>
        <dbReference type="Proteomes" id="UP001281761"/>
    </source>
</evidence>
<dbReference type="Pfam" id="PF05327">
    <property type="entry name" value="RRN3"/>
    <property type="match status" value="1"/>
</dbReference>
<dbReference type="Proteomes" id="UP001281761">
    <property type="component" value="Unassembled WGS sequence"/>
</dbReference>
<feature type="compositionally biased region" description="Basic and acidic residues" evidence="2">
    <location>
        <begin position="1261"/>
        <end position="1289"/>
    </location>
</feature>
<feature type="compositionally biased region" description="Low complexity" evidence="2">
    <location>
        <begin position="1119"/>
        <end position="1135"/>
    </location>
</feature>
<feature type="compositionally biased region" description="Low complexity" evidence="2">
    <location>
        <begin position="1020"/>
        <end position="1049"/>
    </location>
</feature>
<feature type="region of interest" description="Disordered" evidence="2">
    <location>
        <begin position="817"/>
        <end position="864"/>
    </location>
</feature>
<feature type="compositionally biased region" description="Polar residues" evidence="2">
    <location>
        <begin position="1302"/>
        <end position="1313"/>
    </location>
</feature>
<feature type="region of interest" description="Disordered" evidence="2">
    <location>
        <begin position="1118"/>
        <end position="1137"/>
    </location>
</feature>
<feature type="region of interest" description="Disordered" evidence="2">
    <location>
        <begin position="885"/>
        <end position="913"/>
    </location>
</feature>
<reference evidence="3 4" key="1">
    <citation type="journal article" date="2022" name="bioRxiv">
        <title>Genomics of Preaxostyla Flagellates Illuminates Evolutionary Transitions and the Path Towards Mitochondrial Loss.</title>
        <authorList>
            <person name="Novak L.V.F."/>
            <person name="Treitli S.C."/>
            <person name="Pyrih J."/>
            <person name="Halakuc P."/>
            <person name="Pipaliya S.V."/>
            <person name="Vacek V."/>
            <person name="Brzon O."/>
            <person name="Soukal P."/>
            <person name="Eme L."/>
            <person name="Dacks J.B."/>
            <person name="Karnkowska A."/>
            <person name="Elias M."/>
            <person name="Hampl V."/>
        </authorList>
    </citation>
    <scope>NUCLEOTIDE SEQUENCE [LARGE SCALE GENOMIC DNA]</scope>
    <source>
        <strain evidence="3">NAU3</strain>
        <tissue evidence="3">Gut</tissue>
    </source>
</reference>
<feature type="compositionally biased region" description="Basic residues" evidence="2">
    <location>
        <begin position="1181"/>
        <end position="1196"/>
    </location>
</feature>
<feature type="compositionally biased region" description="Low complexity" evidence="2">
    <location>
        <begin position="885"/>
        <end position="902"/>
    </location>
</feature>
<feature type="compositionally biased region" description="Polar residues" evidence="2">
    <location>
        <begin position="1214"/>
        <end position="1230"/>
    </location>
</feature>
<protein>
    <submittedName>
        <fullName evidence="3">Uncharacterized protein</fullName>
    </submittedName>
</protein>
<feature type="compositionally biased region" description="Polar residues" evidence="2">
    <location>
        <begin position="626"/>
        <end position="638"/>
    </location>
</feature>
<feature type="region of interest" description="Disordered" evidence="2">
    <location>
        <begin position="532"/>
        <end position="560"/>
    </location>
</feature>
<keyword evidence="4" id="KW-1185">Reference proteome</keyword>
<evidence type="ECO:0000313" key="3">
    <source>
        <dbReference type="EMBL" id="KAK2962311.1"/>
    </source>
</evidence>
<feature type="region of interest" description="Disordered" evidence="2">
    <location>
        <begin position="1002"/>
        <end position="1069"/>
    </location>
</feature>
<feature type="compositionally biased region" description="Basic and acidic residues" evidence="2">
    <location>
        <begin position="1197"/>
        <end position="1212"/>
    </location>
</feature>
<gene>
    <name evidence="3" type="ORF">BLNAU_2554</name>
</gene>
<comment type="similarity">
    <text evidence="1">Belongs to the RRN3 family.</text>
</comment>
<dbReference type="EMBL" id="JARBJD010000011">
    <property type="protein sequence ID" value="KAK2962311.1"/>
    <property type="molecule type" value="Genomic_DNA"/>
</dbReference>
<dbReference type="PANTHER" id="PTHR12790">
    <property type="entry name" value="TRANSCRIPTION INITIATION FACTOR IA RRN3"/>
    <property type="match status" value="1"/>
</dbReference>
<feature type="compositionally biased region" description="Basic and acidic residues" evidence="2">
    <location>
        <begin position="1003"/>
        <end position="1012"/>
    </location>
</feature>
<name>A0ABQ9YEV7_9EUKA</name>
<feature type="compositionally biased region" description="Basic and acidic residues" evidence="2">
    <location>
        <begin position="598"/>
        <end position="610"/>
    </location>
</feature>
<sequence>MAMSNPKPSPDLVTTDLVMNNPAVVEPLFNNLLERVIYKVDPEVEEIQFQKIHSMIFDTIQNLPLTKSKLQPVIEKKFPHIRNDLSTFRNYFETVLFVCRYVPTLQERIIPFLFQKLMDLDAQIDEILPFEEREELLISTNTTNAFAPSIENTQASDSLRMTAIFDVFLEMLLLYSAFPIDDSVNRSFKTELFDNLLKTWMSYVTSSSETKYRRAPHLLLFICALEAWSSPDSSKLYSKQRHSNIKDSNVVGNIRSVSLAQPSTLAVHTPGRRVLPSEFVFVYVFFETRFKQQLVSVLESDVDDVPASLLTDPVLLFMFVHFCWENRLVDLRSFLPEAFHPDQISETLDSFDLSDTIFFTKQLPFSPVSNLLCSYLLKPFAFLFPFEWETTTSSINDDTDSSLLDENNVTRPQSAIDTFHFNELNTTIRTEQNQTPLNISFVPYRSDTPQILHTPLHQRLPYAREREENNVFGPIVFLENSLWGGMGEETEMEKVKEYLINSTWSEWKDPIVVHTNSSDSGKTEILAPLETSQTKSQVKEAGQGSEMILSTPKPNAKTSSILLTPSPRLAIAEPMMRDEEEDIKPDLRLTSTTLQSSTDDKRAKENENKVVEATPIRLRTPPMEEQPNSSSEGTNTLFHTPANRKDPRTIPQSAQKPPKIALSLSFGTSVSHLVTPSKVTVVHIEANTTEEGEVKAHTKTAQQINEARHQIPSEATEAPQLLSAQSGFAESPMFFPTDNDQQRTLSQTLSQNDLNNRGESQHLNDKHAEVEREELDMSHSPNPVSSPIAFTVKSIMTQLDDEIQKIADSESETLTRRRRKTLKNDDSDTETCLDTFPDSPSSDDAGESQSQSKGRSNVDQVTPVRHLSSPAIAFTTRKTAHWAVSEVSSYSDTDSSSSSEMMWSEDEPTDHLDGTDTEVTSMDSSSDNEHKSRLLGMFDAKPSSSRKGKRVSHGGLAIPVVGEEGAIHEDDDLGLSDVHDVDTDNFLGSFRLAAQSTVPLAESARDQMRLEMGEEEDVSDSSSTSSSSSSSSSDSDSESSSSSSSSSSSLHAPFSSPSNTSIGRSRESSVFEPQLFGEVGRLSPHPLAQFSTPFSPFHTPTIGRSSRSVFDAPLLIPTSSPAIQNSPSSSRIISVSPPPEIHSPFTILPSQTSAFTLSSSNLFMDEKEFVKQLEAKIKDKLNKKRKAKRAKKKKKRDKEFEKTQHSNKDPFRTDQPQQSSRHSKANQQNDEVLPPIHKMKRNTPTKSSRAERHHFTQNHVPNDHQWDSAHKPSKRDIPHPKRKNKWAEQRKKRAKIQRRAASTSFGLMQSLQDTLGGDEINNGPAARAILDPKANVKKRKKPQKTKNQGVT</sequence>
<feature type="compositionally biased region" description="Basic residues" evidence="2">
    <location>
        <begin position="1335"/>
        <end position="1344"/>
    </location>
</feature>
<dbReference type="PANTHER" id="PTHR12790:SF0">
    <property type="entry name" value="RNA POLYMERASE I-SPECIFIC TRANSCRIPTION INITIATION FACTOR RRN3-RELATED"/>
    <property type="match status" value="1"/>
</dbReference>
<proteinExistence type="inferred from homology"/>
<feature type="region of interest" description="Disordered" evidence="2">
    <location>
        <begin position="1175"/>
        <end position="1351"/>
    </location>
</feature>